<gene>
    <name evidence="1" type="ORF">NFI95_02165</name>
</gene>
<organism evidence="1 2">
    <name type="scientific">Endosaccharibacter trunci</name>
    <dbReference type="NCBI Taxonomy" id="2812733"/>
    <lineage>
        <taxon>Bacteria</taxon>
        <taxon>Pseudomonadati</taxon>
        <taxon>Pseudomonadota</taxon>
        <taxon>Alphaproteobacteria</taxon>
        <taxon>Acetobacterales</taxon>
        <taxon>Acetobacteraceae</taxon>
        <taxon>Endosaccharibacter</taxon>
    </lineage>
</organism>
<keyword evidence="2" id="KW-1185">Reference proteome</keyword>
<reference evidence="1 2" key="1">
    <citation type="submission" date="2022-06" db="EMBL/GenBank/DDBJ databases">
        <title>Endosaccharibacter gen. nov., sp. nov., endophytic bacteria isolated from sugarcane.</title>
        <authorList>
            <person name="Pitiwittayakul N."/>
            <person name="Yukphan P."/>
            <person name="Charoenyingcharoen P."/>
            <person name="Tanasupawat S."/>
        </authorList>
    </citation>
    <scope>NUCLEOTIDE SEQUENCE [LARGE SCALE GENOMIC DNA]</scope>
    <source>
        <strain evidence="1 2">KSS8</strain>
    </source>
</reference>
<dbReference type="EMBL" id="JAMSKV010000001">
    <property type="protein sequence ID" value="MCQ8277254.1"/>
    <property type="molecule type" value="Genomic_DNA"/>
</dbReference>
<sequence>MTDNPLPASHLSALSVAAAALVHGPDGATAYSYAVAGKGTDAPTLLIDLKAASPFSYTDCNGWVNYALNSTAPLHFAVANASRLATEFNTGSQAKGTGLSLDESAQPFARAFVLAHDFAAAPTLGSGAGSGGFLRVANFADLRAGDVIAYATGQYADPTDPDLPPTSDTGHVMIVTGAAVSLGADFDPTVSTIGGPDPVADIYAVSIVDSSDVVHMQQNTSGLGIDNRPIVPDSKYYNYELSDRDRDDAPAGSDPKAGGLGTGTMYFAVDSAGAAVGFKFNEHGSWQSNQIAGSSALNGLLLTAARLDPSIDLSKLPQTSFNAQGQLEVTLMANRDTGLAGLETETISGQHGLLVDGSGLLTLNAANPDFSGGIELRGVGLALAVAGAAGTAPVTTDAGTSNSITVMAGSAVIHALGNDTVSAAEGGSVVSGGGSLLFVGAGASTVDGGSGSATISGGAGGVYKGGTSGNNIIHGAGSSTVMGGGSGDQLHGGVGDMLVAANGNTTLFGGTCDVLVDADRSFAFSGQQAVLFGSEAGQSDVVAGTGDFLLVGRGGATTVFGGTGGSTTWAGSANLTDVAGSGTGTLVVGSGETALWINQEAGKQDILAVGGAGGGSATVLGFRAGTDHFSTAGDVGVVSRSVSNGSLTVSLSDHTTITFVGVATIG</sequence>
<accession>A0ABT1W316</accession>
<evidence type="ECO:0000313" key="1">
    <source>
        <dbReference type="EMBL" id="MCQ8277254.1"/>
    </source>
</evidence>
<dbReference type="RefSeq" id="WP_422862688.1">
    <property type="nucleotide sequence ID" value="NZ_JAMSKV010000001.1"/>
</dbReference>
<proteinExistence type="predicted"/>
<dbReference type="Proteomes" id="UP001524587">
    <property type="component" value="Unassembled WGS sequence"/>
</dbReference>
<comment type="caution">
    <text evidence="1">The sequence shown here is derived from an EMBL/GenBank/DDBJ whole genome shotgun (WGS) entry which is preliminary data.</text>
</comment>
<name>A0ABT1W316_9PROT</name>
<evidence type="ECO:0000313" key="2">
    <source>
        <dbReference type="Proteomes" id="UP001524587"/>
    </source>
</evidence>
<protein>
    <submittedName>
        <fullName evidence="1">Uncharacterized protein</fullName>
    </submittedName>
</protein>